<dbReference type="Gene3D" id="3.40.50.450">
    <property type="match status" value="1"/>
</dbReference>
<dbReference type="PANTHER" id="PTHR43022:SF1">
    <property type="entry name" value="PROTEIN SMF"/>
    <property type="match status" value="1"/>
</dbReference>
<dbReference type="EMBL" id="JQCE01000005">
    <property type="protein sequence ID" value="KRO18263.1"/>
    <property type="molecule type" value="Genomic_DNA"/>
</dbReference>
<evidence type="ECO:0000256" key="1">
    <source>
        <dbReference type="ARBA" id="ARBA00006525"/>
    </source>
</evidence>
<comment type="caution">
    <text evidence="3">The sequence shown here is derived from an EMBL/GenBank/DDBJ whole genome shotgun (WGS) entry which is preliminary data.</text>
</comment>
<comment type="similarity">
    <text evidence="1">Belongs to the DprA/Smf family.</text>
</comment>
<name>A0A0R2MXJ8_9LACO</name>
<dbReference type="AlphaFoldDB" id="A0A0R2MXJ8"/>
<dbReference type="Proteomes" id="UP000050969">
    <property type="component" value="Unassembled WGS sequence"/>
</dbReference>
<evidence type="ECO:0000313" key="4">
    <source>
        <dbReference type="Proteomes" id="UP000050969"/>
    </source>
</evidence>
<proteinExistence type="inferred from homology"/>
<evidence type="ECO:0000313" key="3">
    <source>
        <dbReference type="EMBL" id="KRO18263.1"/>
    </source>
</evidence>
<feature type="domain" description="Smf/DprA SLOG" evidence="2">
    <location>
        <begin position="57"/>
        <end position="262"/>
    </location>
</feature>
<dbReference type="InterPro" id="IPR003488">
    <property type="entry name" value="DprA"/>
</dbReference>
<dbReference type="PATRIC" id="fig|1293598.4.peg.1459"/>
<dbReference type="SUPFAM" id="SSF102405">
    <property type="entry name" value="MCP/YpsA-like"/>
    <property type="match status" value="1"/>
</dbReference>
<dbReference type="PANTHER" id="PTHR43022">
    <property type="entry name" value="PROTEIN SMF"/>
    <property type="match status" value="1"/>
</dbReference>
<dbReference type="RefSeq" id="WP_056992085.1">
    <property type="nucleotide sequence ID" value="NZ_JQCE01000005.1"/>
</dbReference>
<dbReference type="GO" id="GO:0009294">
    <property type="term" value="P:DNA-mediated transformation"/>
    <property type="evidence" value="ECO:0007669"/>
    <property type="project" value="InterPro"/>
</dbReference>
<dbReference type="Pfam" id="PF02481">
    <property type="entry name" value="DNA_processg_A"/>
    <property type="match status" value="1"/>
</dbReference>
<dbReference type="InterPro" id="IPR057666">
    <property type="entry name" value="DrpA_SLOG"/>
</dbReference>
<sequence>MKLRDFLFAIHVLHQQNIRMATQINQGDMAEAKAWLQAALRQPDAADQLHQAAQTPYITLADASYPPRLKEIPSPPLVLFYRGNLQLLDQLNLGVVGARLATTYTKHSLELIFPGLNTVITSGLAAGADTMAHETALVHQLPTIAVLGHGFNTVYPAHNRRLFDRIATDGLLLSEYPAAVLPAPFRFVARNRIIAGLAHGVLVTEAKVKSGSLITANYALQNNREIFALPNRLDQPMGAGTNQLIQAGAKMVLTAADITAELNFYP</sequence>
<reference evidence="3 4" key="1">
    <citation type="journal article" date="2015" name="Genome Announc.">
        <title>Expanding the biotechnology potential of lactobacilli through comparative genomics of 213 strains and associated genera.</title>
        <authorList>
            <person name="Sun Z."/>
            <person name="Harris H.M."/>
            <person name="McCann A."/>
            <person name="Guo C."/>
            <person name="Argimon S."/>
            <person name="Zhang W."/>
            <person name="Yang X."/>
            <person name="Jeffery I.B."/>
            <person name="Cooney J.C."/>
            <person name="Kagawa T.F."/>
            <person name="Liu W."/>
            <person name="Song Y."/>
            <person name="Salvetti E."/>
            <person name="Wrobel A."/>
            <person name="Rasinkangas P."/>
            <person name="Parkhill J."/>
            <person name="Rea M.C."/>
            <person name="O'Sullivan O."/>
            <person name="Ritari J."/>
            <person name="Douillard F.P."/>
            <person name="Paul Ross R."/>
            <person name="Yang R."/>
            <person name="Briner A.E."/>
            <person name="Felis G.E."/>
            <person name="de Vos W.M."/>
            <person name="Barrangou R."/>
            <person name="Klaenhammer T.R."/>
            <person name="Caufield P.W."/>
            <person name="Cui Y."/>
            <person name="Zhang H."/>
            <person name="O'Toole P.W."/>
        </authorList>
    </citation>
    <scope>NUCLEOTIDE SEQUENCE [LARGE SCALE GENOMIC DNA]</scope>
    <source>
        <strain evidence="3 4">DSM 24301</strain>
    </source>
</reference>
<organism evidence="3 4">
    <name type="scientific">Lacticaseibacillus saniviri JCM 17471 = DSM 24301</name>
    <dbReference type="NCBI Taxonomy" id="1293598"/>
    <lineage>
        <taxon>Bacteria</taxon>
        <taxon>Bacillati</taxon>
        <taxon>Bacillota</taxon>
        <taxon>Bacilli</taxon>
        <taxon>Lactobacillales</taxon>
        <taxon>Lactobacillaceae</taxon>
        <taxon>Lacticaseibacillus</taxon>
    </lineage>
</organism>
<gene>
    <name evidence="3" type="ORF">IV56_GL001394</name>
</gene>
<keyword evidence="4" id="KW-1185">Reference proteome</keyword>
<accession>A0A0R2MXJ8</accession>
<dbReference type="NCBIfam" id="TIGR00732">
    <property type="entry name" value="dprA"/>
    <property type="match status" value="1"/>
</dbReference>
<evidence type="ECO:0000259" key="2">
    <source>
        <dbReference type="Pfam" id="PF02481"/>
    </source>
</evidence>
<dbReference type="STRING" id="1293598.IV56_GL001394"/>
<protein>
    <submittedName>
        <fullName evidence="3">DNA processing protein</fullName>
    </submittedName>
</protein>